<proteinExistence type="predicted"/>
<dbReference type="Proteomes" id="UP001497744">
    <property type="component" value="Unassembled WGS sequence"/>
</dbReference>
<dbReference type="PANTHER" id="PTHR13102">
    <property type="entry name" value="NUCLEOLAR PROTEIN 9"/>
    <property type="match status" value="1"/>
</dbReference>
<dbReference type="GO" id="GO:0030686">
    <property type="term" value="C:90S preribosome"/>
    <property type="evidence" value="ECO:0007669"/>
    <property type="project" value="TreeGrafter"/>
</dbReference>
<dbReference type="GO" id="GO:0003723">
    <property type="term" value="F:RNA binding"/>
    <property type="evidence" value="ECO:0007669"/>
    <property type="project" value="InterPro"/>
</dbReference>
<dbReference type="GO" id="GO:0030688">
    <property type="term" value="C:preribosome, small subunit precursor"/>
    <property type="evidence" value="ECO:0007669"/>
    <property type="project" value="TreeGrafter"/>
</dbReference>
<gene>
    <name evidence="3" type="ORF">BcabD6B2_12280</name>
</gene>
<dbReference type="Pfam" id="PF22493">
    <property type="entry name" value="PUF_NOP9"/>
    <property type="match status" value="1"/>
</dbReference>
<keyword evidence="4" id="KW-1185">Reference proteome</keyword>
<dbReference type="GO" id="GO:0000480">
    <property type="term" value="P:endonucleolytic cleavage in 5'-ETS of tricistronic rRNA transcript (SSU-rRNA, 5.8S rRNA, LSU-rRNA)"/>
    <property type="evidence" value="ECO:0007669"/>
    <property type="project" value="TreeGrafter"/>
</dbReference>
<protein>
    <submittedName>
        <fullName evidence="3">Pumilio RNA-binding region repeat containing protein</fullName>
    </submittedName>
</protein>
<evidence type="ECO:0000256" key="1">
    <source>
        <dbReference type="ARBA" id="ARBA00022737"/>
    </source>
</evidence>
<name>A0AAV4LPD9_BABCB</name>
<dbReference type="PANTHER" id="PTHR13102:SF0">
    <property type="entry name" value="NUCLEOLAR PROTEIN 9"/>
    <property type="match status" value="1"/>
</dbReference>
<dbReference type="RefSeq" id="XP_067713864.1">
    <property type="nucleotide sequence ID" value="XM_067857763.1"/>
</dbReference>
<dbReference type="SMART" id="SM00025">
    <property type="entry name" value="Pumilio"/>
    <property type="match status" value="5"/>
</dbReference>
<dbReference type="InterPro" id="IPR011989">
    <property type="entry name" value="ARM-like"/>
</dbReference>
<evidence type="ECO:0000256" key="2">
    <source>
        <dbReference type="SAM" id="MobiDB-lite"/>
    </source>
</evidence>
<dbReference type="GO" id="GO:0005730">
    <property type="term" value="C:nucleolus"/>
    <property type="evidence" value="ECO:0007669"/>
    <property type="project" value="TreeGrafter"/>
</dbReference>
<feature type="compositionally biased region" description="Basic residues" evidence="2">
    <location>
        <begin position="372"/>
        <end position="386"/>
    </location>
</feature>
<dbReference type="EMBL" id="BPLF01000001">
    <property type="protein sequence ID" value="GIX61793.1"/>
    <property type="molecule type" value="Genomic_DNA"/>
</dbReference>
<feature type="region of interest" description="Disordered" evidence="2">
    <location>
        <begin position="372"/>
        <end position="410"/>
    </location>
</feature>
<dbReference type="SUPFAM" id="SSF48371">
    <property type="entry name" value="ARM repeat"/>
    <property type="match status" value="2"/>
</dbReference>
<dbReference type="GO" id="GO:0000472">
    <property type="term" value="P:endonucleolytic cleavage to generate mature 5'-end of SSU-rRNA from (SSU-rRNA, 5.8S rRNA, LSU-rRNA)"/>
    <property type="evidence" value="ECO:0007669"/>
    <property type="project" value="TreeGrafter"/>
</dbReference>
<dbReference type="InterPro" id="IPR040000">
    <property type="entry name" value="NOP9"/>
</dbReference>
<sequence>MLSISEVDGYLRNLRDKIASVQEESSASEKLLLATNVFEQIQDHIPSLATHQVLSKYVEKLIVLLAHSLIEEPQSELDEKRKLCSSLCVQVIMKADVEVLAKDVFGSHVLQSTLQCCTLFEHQGVSMSEALKYFATTVEDRCLFELLHHTSGSHVLRSLIKALAGALDADAFQKTKRKSTEKSEVLLHNKHEVEAWRLARLEHWADLFCKDLNGSFATSQSCATVCLAMKLCPQRPGGKLAGLCKEVLAHCFSRCTESSTASFAAEQCLEFCQNADFNCLFKSSVLPRARELSENTFANYVVQAIIRHRFFQTSHLESLLECIDIGQLILSSSSPIVWRLCEAAVTLGTGQSLFLKKLFEALGISQYRSGASKKKASGSNATKRRPASQSDDTGAPGPDEAHGSTCAEDDTVTEGRKGHMWLALVSCEPVKSDQIHLRATGASIVLNLLKFERKLIVNILGDFRHFLRIAKMQGRLVALATDRHFSRVLQLMLDPRQGLLKEKQVQRIFKYLKAHFVELALNINGAFVLSSLFKVCSLRLQQDLLAELAPEAERIRAKNKKFAEIIGLEAFCKNEALWVKKMKKTESVRALFKDIIEPVS</sequence>
<keyword evidence="1" id="KW-0677">Repeat</keyword>
<dbReference type="Gene3D" id="1.25.10.10">
    <property type="entry name" value="Leucine-rich Repeat Variant"/>
    <property type="match status" value="3"/>
</dbReference>
<dbReference type="GeneID" id="94193276"/>
<comment type="caution">
    <text evidence="3">The sequence shown here is derived from an EMBL/GenBank/DDBJ whole genome shotgun (WGS) entry which is preliminary data.</text>
</comment>
<accession>A0AAV4LPD9</accession>
<dbReference type="InterPro" id="IPR016024">
    <property type="entry name" value="ARM-type_fold"/>
</dbReference>
<evidence type="ECO:0000313" key="4">
    <source>
        <dbReference type="Proteomes" id="UP001497744"/>
    </source>
</evidence>
<dbReference type="AlphaFoldDB" id="A0AAV4LPD9"/>
<organism evidence="3 4">
    <name type="scientific">Babesia caballi</name>
    <dbReference type="NCBI Taxonomy" id="5871"/>
    <lineage>
        <taxon>Eukaryota</taxon>
        <taxon>Sar</taxon>
        <taxon>Alveolata</taxon>
        <taxon>Apicomplexa</taxon>
        <taxon>Aconoidasida</taxon>
        <taxon>Piroplasmida</taxon>
        <taxon>Babesiidae</taxon>
        <taxon>Babesia</taxon>
    </lineage>
</organism>
<dbReference type="GO" id="GO:0000447">
    <property type="term" value="P:endonucleolytic cleavage in ITS1 to separate SSU-rRNA from 5.8S rRNA and LSU-rRNA from tricistronic rRNA transcript (SSU-rRNA, 5.8S rRNA, LSU-rRNA)"/>
    <property type="evidence" value="ECO:0007669"/>
    <property type="project" value="TreeGrafter"/>
</dbReference>
<reference evidence="3 4" key="1">
    <citation type="submission" date="2021-06" db="EMBL/GenBank/DDBJ databases">
        <title>Genome sequence of Babesia caballi.</title>
        <authorList>
            <person name="Yamagishi J."/>
            <person name="Kidaka T."/>
            <person name="Ochi A."/>
        </authorList>
    </citation>
    <scope>NUCLEOTIDE SEQUENCE [LARGE SCALE GENOMIC DNA]</scope>
    <source>
        <strain evidence="3">USDA-D6B2</strain>
    </source>
</reference>
<dbReference type="GO" id="GO:0000056">
    <property type="term" value="P:ribosomal small subunit export from nucleus"/>
    <property type="evidence" value="ECO:0007669"/>
    <property type="project" value="TreeGrafter"/>
</dbReference>
<evidence type="ECO:0000313" key="3">
    <source>
        <dbReference type="EMBL" id="GIX61793.1"/>
    </source>
</evidence>
<dbReference type="InterPro" id="IPR001313">
    <property type="entry name" value="Pumilio_RNA-bd_rpt"/>
</dbReference>